<dbReference type="KEGG" id="smao:CAG99_17880"/>
<dbReference type="OrthoDB" id="4330915at2"/>
<feature type="region of interest" description="Disordered" evidence="1">
    <location>
        <begin position="69"/>
        <end position="102"/>
    </location>
</feature>
<organism evidence="4 5">
    <name type="scientific">Streptomyces marincola</name>
    <dbReference type="NCBI Taxonomy" id="2878388"/>
    <lineage>
        <taxon>Bacteria</taxon>
        <taxon>Bacillati</taxon>
        <taxon>Actinomycetota</taxon>
        <taxon>Actinomycetes</taxon>
        <taxon>Kitasatosporales</taxon>
        <taxon>Streptomycetaceae</taxon>
        <taxon>Streptomyces</taxon>
    </lineage>
</organism>
<feature type="compositionally biased region" description="Gly residues" evidence="1">
    <location>
        <begin position="231"/>
        <end position="243"/>
    </location>
</feature>
<gene>
    <name evidence="4" type="ORF">CAG99_17880</name>
</gene>
<feature type="compositionally biased region" description="Basic and acidic residues" evidence="1">
    <location>
        <begin position="183"/>
        <end position="209"/>
    </location>
</feature>
<name>A0A1W7D0A0_9ACTN</name>
<evidence type="ECO:0000256" key="2">
    <source>
        <dbReference type="SAM" id="Phobius"/>
    </source>
</evidence>
<protein>
    <submittedName>
        <fullName evidence="4">Uncharacterized protein</fullName>
    </submittedName>
</protein>
<evidence type="ECO:0000313" key="5">
    <source>
        <dbReference type="Proteomes" id="UP000194218"/>
    </source>
</evidence>
<feature type="region of interest" description="Disordered" evidence="1">
    <location>
        <begin position="167"/>
        <end position="245"/>
    </location>
</feature>
<feature type="compositionally biased region" description="Basic and acidic residues" evidence="1">
    <location>
        <begin position="74"/>
        <end position="88"/>
    </location>
</feature>
<proteinExistence type="predicted"/>
<evidence type="ECO:0000313" key="4">
    <source>
        <dbReference type="EMBL" id="ARQ70464.1"/>
    </source>
</evidence>
<keyword evidence="5" id="KW-1185">Reference proteome</keyword>
<reference evidence="4 5" key="1">
    <citation type="submission" date="2017-05" db="EMBL/GenBank/DDBJ databases">
        <title>Complete genome sequence of Streptomyces sp. SCSIO 03032 revealed the diverse biosynthetic pathways for its bioactive secondary metabolites.</title>
        <authorList>
            <person name="Ma L."/>
            <person name="Zhu Y."/>
            <person name="Zhang W."/>
            <person name="Zhang G."/>
            <person name="Tian X."/>
            <person name="Zhang S."/>
            <person name="Zhang C."/>
        </authorList>
    </citation>
    <scope>NUCLEOTIDE SEQUENCE [LARGE SCALE GENOMIC DNA]</scope>
    <source>
        <strain evidence="4 5">SCSIO 03032</strain>
    </source>
</reference>
<dbReference type="AlphaFoldDB" id="A0A1W7D0A0"/>
<dbReference type="EMBL" id="CP021121">
    <property type="protein sequence ID" value="ARQ70464.1"/>
    <property type="molecule type" value="Genomic_DNA"/>
</dbReference>
<dbReference type="Proteomes" id="UP000194218">
    <property type="component" value="Chromosome"/>
</dbReference>
<evidence type="ECO:0000256" key="3">
    <source>
        <dbReference type="SAM" id="SignalP"/>
    </source>
</evidence>
<sequence>MGQVRSTRSPRRLAVGAAALAACAALWAAPAHAGTPNAVDAGTPNAAHARAVNPAPAYAPFPHAARAAPAGGVAEERPGAGAGDDRGGVRVTPVSPRPGDDVDLRVHGCAGDTGVAKSPAFVAPARLAPGPGGGLVGEARVRSTAEPGVHRIDVMCDAKHGEVTGRLIITGPDGQHGPPGKPGKPDRTGRPEGPEHGEEPGHRGPEHQGRSGPHGGSGGHPEALGPTGPVRAGGGGTAAGGADGPPAAAGAAVLTLLSCALAGCALLAVRRLHARGG</sequence>
<feature type="transmembrane region" description="Helical" evidence="2">
    <location>
        <begin position="247"/>
        <end position="269"/>
    </location>
</feature>
<feature type="chain" id="PRO_5012054671" evidence="3">
    <location>
        <begin position="34"/>
        <end position="277"/>
    </location>
</feature>
<keyword evidence="2" id="KW-1133">Transmembrane helix</keyword>
<keyword evidence="3" id="KW-0732">Signal</keyword>
<keyword evidence="2" id="KW-0812">Transmembrane</keyword>
<accession>A0A1W7D0A0</accession>
<evidence type="ECO:0000256" key="1">
    <source>
        <dbReference type="SAM" id="MobiDB-lite"/>
    </source>
</evidence>
<feature type="signal peptide" evidence="3">
    <location>
        <begin position="1"/>
        <end position="33"/>
    </location>
</feature>
<keyword evidence="2" id="KW-0472">Membrane</keyword>
<dbReference type="RefSeq" id="WP_086160316.1">
    <property type="nucleotide sequence ID" value="NZ_CP021121.1"/>
</dbReference>
<dbReference type="PROSITE" id="PS51257">
    <property type="entry name" value="PROKAR_LIPOPROTEIN"/>
    <property type="match status" value="1"/>
</dbReference>